<gene>
    <name evidence="1" type="ORF">FR698_00030</name>
</gene>
<dbReference type="RefSeq" id="WP_147798139.1">
    <property type="nucleotide sequence ID" value="NZ_VPFL01000001.1"/>
</dbReference>
<organism evidence="1 2">
    <name type="scientific">Pelomicrobium methylotrophicum</name>
    <dbReference type="NCBI Taxonomy" id="2602750"/>
    <lineage>
        <taxon>Bacteria</taxon>
        <taxon>Pseudomonadati</taxon>
        <taxon>Pseudomonadota</taxon>
        <taxon>Hydrogenophilia</taxon>
        <taxon>Hydrogenophilia incertae sedis</taxon>
        <taxon>Pelomicrobium</taxon>
    </lineage>
</organism>
<evidence type="ECO:0000313" key="1">
    <source>
        <dbReference type="EMBL" id="TXF13553.1"/>
    </source>
</evidence>
<comment type="caution">
    <text evidence="1">The sequence shown here is derived from an EMBL/GenBank/DDBJ whole genome shotgun (WGS) entry which is preliminary data.</text>
</comment>
<evidence type="ECO:0000313" key="2">
    <source>
        <dbReference type="Proteomes" id="UP000321201"/>
    </source>
</evidence>
<name>A0A5C7EM61_9PROT</name>
<dbReference type="SMR" id="A0A5C7EM61"/>
<dbReference type="Proteomes" id="UP000321201">
    <property type="component" value="Unassembled WGS sequence"/>
</dbReference>
<keyword evidence="2" id="KW-1185">Reference proteome</keyword>
<dbReference type="EMBL" id="VPFL01000001">
    <property type="protein sequence ID" value="TXF13553.1"/>
    <property type="molecule type" value="Genomic_DNA"/>
</dbReference>
<sequence length="601" mass="67559">MKNIAVQTNKAATESAVTVFRYGLLAPINWGRDVEDELYRMNALWNKLVEIERANRERYREIISTSPALSEVSERIEALHREREDLIAERKRRRASARSKSKADTADLDERIKAIKAELAPLYEQRKSLAAEAREQQKPLLDALEAERREAVKAARQSSGCFWPNYNAVIASYEIARKRAMKTGADLRFRRFSREGRLVNQIQGGMSVEDLFSCRHSQVGIRLGGQSRGRQTGTLYVTAYTGRDESGRRIRRNVEFPIILHRPFPKDAVIKEVAVNIRRRSPSVVSGQTETDDGRIIEYGEAEYSVAFTCQTPAPEKSAGSSAAGINIGWKRVSGGLRVATAAFHDGTFEHLILPDEWVKKYERVQALRSGIDDADNEMHAALRQALQGMPLWERDGPMVEGLSDSDHRLLSAIKRAPRAPGRAMDALAWRLKETPNMPFVADLGATIEAWRKARKRMILEMDNLRGKLLARRKDLYRTFAARIAAYAGAIAIDDTDYRQAALVERTDGEDLELHEQARRQRVMAAPYELRLAIEQAAAKRGGYVERHRGSVNHCRACRSRNVSGDIARHCHACGAVFDVDENAALNLLHTLIAGPARAVE</sequence>
<dbReference type="OrthoDB" id="5788308at2"/>
<accession>A0A5C7EM61</accession>
<proteinExistence type="predicted"/>
<reference evidence="1 2" key="1">
    <citation type="submission" date="2019-08" db="EMBL/GenBank/DDBJ databases">
        <title>Pelomicrobium methylotrophicum gen. nov., sp. nov. a moderately thermophilic, facultatively anaerobic, lithoautotrophic and methylotrophic bacterium isolated from a terrestrial mud volcano.</title>
        <authorList>
            <person name="Slobodkina G.B."/>
            <person name="Merkel A.Y."/>
            <person name="Slobodkin A.I."/>
        </authorList>
    </citation>
    <scope>NUCLEOTIDE SEQUENCE [LARGE SCALE GENOMIC DNA]</scope>
    <source>
        <strain evidence="1 2">SM250</strain>
    </source>
</reference>
<dbReference type="InParanoid" id="A0A5C7EM61"/>
<protein>
    <submittedName>
        <fullName evidence="1">Uncharacterized protein</fullName>
    </submittedName>
</protein>
<dbReference type="AlphaFoldDB" id="A0A5C7EM61"/>